<accession>A0A4S5C141</accession>
<dbReference type="RefSeq" id="WP_136405074.1">
    <property type="nucleotide sequence ID" value="NZ_SSWX01000002.1"/>
</dbReference>
<keyword evidence="2" id="KW-1185">Reference proteome</keyword>
<evidence type="ECO:0000313" key="2">
    <source>
        <dbReference type="Proteomes" id="UP000306236"/>
    </source>
</evidence>
<comment type="caution">
    <text evidence="1">The sequence shown here is derived from an EMBL/GenBank/DDBJ whole genome shotgun (WGS) entry which is preliminary data.</text>
</comment>
<dbReference type="AlphaFoldDB" id="A0A4S5C141"/>
<dbReference type="EMBL" id="SSWX01000002">
    <property type="protein sequence ID" value="THJ36168.1"/>
    <property type="molecule type" value="Genomic_DNA"/>
</dbReference>
<sequence>MPITDLKSKAMCDSSRYFEEKALHDLEVSDLAFIHLDRILGFQRLSNCTLYTSLHDLMNTAQASFNNNRTRIYTPLLACFAVLDQIGGAYGSKSKSTNYRGGIKIALDLFGTYTENEIEKLYALRNGLYHDGSLLSVSTNKKTNVIFRISEETTNTITHPKQEWDGIYHDDINQYITTINTKKFKNDIENIITKCTNDLLTGSLEMKINCPREFFYKFLFAKK</sequence>
<dbReference type="OrthoDB" id="6103557at2"/>
<reference evidence="1 2" key="1">
    <citation type="submission" date="2019-04" db="EMBL/GenBank/DDBJ databases">
        <title>Lampropedia sp YIM MLB12 draf genome.</title>
        <authorList>
            <person name="Wang Y.-X."/>
        </authorList>
    </citation>
    <scope>NUCLEOTIDE SEQUENCE [LARGE SCALE GENOMIC DNA]</scope>
    <source>
        <strain evidence="1 2">YIM MLB12</strain>
    </source>
</reference>
<evidence type="ECO:0000313" key="1">
    <source>
        <dbReference type="EMBL" id="THJ36168.1"/>
    </source>
</evidence>
<name>A0A4S5C141_9BURK</name>
<gene>
    <name evidence="1" type="ORF">E8K88_02575</name>
</gene>
<dbReference type="Proteomes" id="UP000306236">
    <property type="component" value="Unassembled WGS sequence"/>
</dbReference>
<proteinExistence type="predicted"/>
<organism evidence="1 2">
    <name type="scientific">Lampropedia aestuarii</name>
    <dbReference type="NCBI Taxonomy" id="2562762"/>
    <lineage>
        <taxon>Bacteria</taxon>
        <taxon>Pseudomonadati</taxon>
        <taxon>Pseudomonadota</taxon>
        <taxon>Betaproteobacteria</taxon>
        <taxon>Burkholderiales</taxon>
        <taxon>Comamonadaceae</taxon>
        <taxon>Lampropedia</taxon>
    </lineage>
</organism>
<protein>
    <submittedName>
        <fullName evidence="1">Uncharacterized protein</fullName>
    </submittedName>
</protein>